<organism evidence="4 5">
    <name type="scientific">Lactuca saligna</name>
    <name type="common">Willowleaf lettuce</name>
    <dbReference type="NCBI Taxonomy" id="75948"/>
    <lineage>
        <taxon>Eukaryota</taxon>
        <taxon>Viridiplantae</taxon>
        <taxon>Streptophyta</taxon>
        <taxon>Embryophyta</taxon>
        <taxon>Tracheophyta</taxon>
        <taxon>Spermatophyta</taxon>
        <taxon>Magnoliopsida</taxon>
        <taxon>eudicotyledons</taxon>
        <taxon>Gunneridae</taxon>
        <taxon>Pentapetalae</taxon>
        <taxon>asterids</taxon>
        <taxon>campanulids</taxon>
        <taxon>Asterales</taxon>
        <taxon>Asteraceae</taxon>
        <taxon>Cichorioideae</taxon>
        <taxon>Cichorieae</taxon>
        <taxon>Lactucinae</taxon>
        <taxon>Lactuca</taxon>
    </lineage>
</organism>
<dbReference type="PANTHER" id="PTHR33133">
    <property type="entry name" value="OS08G0107100 PROTEIN-RELATED"/>
    <property type="match status" value="1"/>
</dbReference>
<keyword evidence="2" id="KW-1133">Transmembrane helix</keyword>
<dbReference type="PANTHER" id="PTHR33133:SF50">
    <property type="entry name" value="TRANSMEMBRANE PROTEIN"/>
    <property type="match status" value="1"/>
</dbReference>
<keyword evidence="2" id="KW-0812">Transmembrane</keyword>
<gene>
    <name evidence="4" type="ORF">LSALG_LOCUS1154</name>
</gene>
<keyword evidence="2" id="KW-0472">Membrane</keyword>
<evidence type="ECO:0000256" key="3">
    <source>
        <dbReference type="SAM" id="SignalP"/>
    </source>
</evidence>
<dbReference type="CDD" id="cd00178">
    <property type="entry name" value="beta-trefoil_STI"/>
    <property type="match status" value="1"/>
</dbReference>
<dbReference type="EMBL" id="OX465086">
    <property type="protein sequence ID" value="CAI9260315.1"/>
    <property type="molecule type" value="Genomic_DNA"/>
</dbReference>
<reference evidence="4" key="1">
    <citation type="submission" date="2023-04" db="EMBL/GenBank/DDBJ databases">
        <authorList>
            <person name="Vijverberg K."/>
            <person name="Xiong W."/>
            <person name="Schranz E."/>
        </authorList>
    </citation>
    <scope>NUCLEOTIDE SEQUENCE</scope>
</reference>
<proteinExistence type="inferred from homology"/>
<dbReference type="InterPro" id="IPR056368">
    <property type="entry name" value="KTI1"/>
</dbReference>
<sequence>MKPSLSSVLLRLFIIVTTCSISSIPTVVSDDVVDISGELVRNGGKYYIIPMEGSDYPVPTTRGRIKLTDSVDGEKICPLDVVLDPSDDKLGDGFYFSQLTRQLYLQSSRIGIDSGPPVGECEASTSWTISDAEAEAPSNLITTGGGFVGFFQVVRYRPIGPDRVFRPPTYMLQYCPETCFNISLYSYNGVTRLASGGAPFEFGTQSSINPFTPPRLTTTTVNCRSMDTPVRTLDLDAVLSESKRIFRANYSHFLALSFLFLPLSFSLIINPTLSLSGNFFTSDHFPTITYSTYHGFSGKPIKFFVALNSLTFSFFPLVSTACVALVLLFLISLTFLLFVGAIVMLGQNLGFVLIDYNSIHFTWFSAVVGATLIVIILYVHMNWSLAFVVVVAESKWGFAPLIRSWYLVKGMRSVSLWLLLYFGVFLGCTVWVNSDALHAMSSQTYALLPMILGSSMLMWFLLWSTAANTVLYMYCKTFHGELAIKMADGVAHNYINLPFDDEKAPHAHVVTVVAA</sequence>
<feature type="chain" id="PRO_5041385375" description="Dirigent protein" evidence="3">
    <location>
        <begin position="30"/>
        <end position="515"/>
    </location>
</feature>
<feature type="signal peptide" evidence="3">
    <location>
        <begin position="1"/>
        <end position="29"/>
    </location>
</feature>
<keyword evidence="5" id="KW-1185">Reference proteome</keyword>
<dbReference type="Proteomes" id="UP001177003">
    <property type="component" value="Chromosome 0"/>
</dbReference>
<name>A0AA35UWY4_LACSI</name>
<feature type="transmembrane region" description="Helical" evidence="2">
    <location>
        <begin position="335"/>
        <end position="354"/>
    </location>
</feature>
<protein>
    <recommendedName>
        <fullName evidence="6">Dirigent protein</fullName>
    </recommendedName>
</protein>
<dbReference type="InterPro" id="IPR011065">
    <property type="entry name" value="Kunitz_inhibitor_STI-like_sf"/>
</dbReference>
<accession>A0AA35UWY4</accession>
<comment type="similarity">
    <text evidence="1">Belongs to the protease inhibitor I3 (leguminous Kunitz-type inhibitor) family.</text>
</comment>
<evidence type="ECO:0000313" key="4">
    <source>
        <dbReference type="EMBL" id="CAI9260315.1"/>
    </source>
</evidence>
<keyword evidence="3" id="KW-0732">Signal</keyword>
<evidence type="ECO:0000313" key="5">
    <source>
        <dbReference type="Proteomes" id="UP001177003"/>
    </source>
</evidence>
<evidence type="ECO:0008006" key="6">
    <source>
        <dbReference type="Google" id="ProtNLM"/>
    </source>
</evidence>
<dbReference type="Pfam" id="PF00197">
    <property type="entry name" value="Kunitz_legume"/>
    <property type="match status" value="1"/>
</dbReference>
<feature type="transmembrane region" description="Helical" evidence="2">
    <location>
        <begin position="444"/>
        <end position="463"/>
    </location>
</feature>
<feature type="transmembrane region" description="Helical" evidence="2">
    <location>
        <begin position="385"/>
        <end position="402"/>
    </location>
</feature>
<feature type="transmembrane region" description="Helical" evidence="2">
    <location>
        <begin position="414"/>
        <end position="432"/>
    </location>
</feature>
<dbReference type="SUPFAM" id="SSF50386">
    <property type="entry name" value="STI-like"/>
    <property type="match status" value="1"/>
</dbReference>
<dbReference type="GO" id="GO:0004866">
    <property type="term" value="F:endopeptidase inhibitor activity"/>
    <property type="evidence" value="ECO:0007669"/>
    <property type="project" value="InterPro"/>
</dbReference>
<dbReference type="Gene3D" id="2.80.10.50">
    <property type="match status" value="1"/>
</dbReference>
<evidence type="ECO:0000256" key="1">
    <source>
        <dbReference type="ARBA" id="ARBA00005440"/>
    </source>
</evidence>
<feature type="transmembrane region" description="Helical" evidence="2">
    <location>
        <begin position="250"/>
        <end position="269"/>
    </location>
</feature>
<dbReference type="InterPro" id="IPR002160">
    <property type="entry name" value="Prot_inh_Kunz-lg"/>
</dbReference>
<dbReference type="SMART" id="SM00452">
    <property type="entry name" value="STI"/>
    <property type="match status" value="1"/>
</dbReference>
<feature type="transmembrane region" description="Helical" evidence="2">
    <location>
        <begin position="361"/>
        <end position="379"/>
    </location>
</feature>
<dbReference type="AlphaFoldDB" id="A0AA35UWY4"/>
<evidence type="ECO:0000256" key="2">
    <source>
        <dbReference type="SAM" id="Phobius"/>
    </source>
</evidence>